<evidence type="ECO:0000313" key="1">
    <source>
        <dbReference type="EMBL" id="KRL06011.1"/>
    </source>
</evidence>
<evidence type="ECO:0000313" key="2">
    <source>
        <dbReference type="Proteomes" id="UP000051686"/>
    </source>
</evidence>
<dbReference type="InterPro" id="IPR009693">
    <property type="entry name" value="Glucitol_operon_activator"/>
</dbReference>
<organism evidence="1 2">
    <name type="scientific">Liquorilactobacillus oeni DSM 19972</name>
    <dbReference type="NCBI Taxonomy" id="1423777"/>
    <lineage>
        <taxon>Bacteria</taxon>
        <taxon>Bacillati</taxon>
        <taxon>Bacillota</taxon>
        <taxon>Bacilli</taxon>
        <taxon>Lactobacillales</taxon>
        <taxon>Lactobacillaceae</taxon>
        <taxon>Liquorilactobacillus</taxon>
    </lineage>
</organism>
<gene>
    <name evidence="1" type="ORF">FD46_GL000343</name>
</gene>
<proteinExistence type="predicted"/>
<keyword evidence="2" id="KW-1185">Reference proteome</keyword>
<reference evidence="1 2" key="1">
    <citation type="journal article" date="2015" name="Genome Announc.">
        <title>Expanding the biotechnology potential of lactobacilli through comparative genomics of 213 strains and associated genera.</title>
        <authorList>
            <person name="Sun Z."/>
            <person name="Harris H.M."/>
            <person name="McCann A."/>
            <person name="Guo C."/>
            <person name="Argimon S."/>
            <person name="Zhang W."/>
            <person name="Yang X."/>
            <person name="Jeffery I.B."/>
            <person name="Cooney J.C."/>
            <person name="Kagawa T.F."/>
            <person name="Liu W."/>
            <person name="Song Y."/>
            <person name="Salvetti E."/>
            <person name="Wrobel A."/>
            <person name="Rasinkangas P."/>
            <person name="Parkhill J."/>
            <person name="Rea M.C."/>
            <person name="O'Sullivan O."/>
            <person name="Ritari J."/>
            <person name="Douillard F.P."/>
            <person name="Paul Ross R."/>
            <person name="Yang R."/>
            <person name="Briner A.E."/>
            <person name="Felis G.E."/>
            <person name="de Vos W.M."/>
            <person name="Barrangou R."/>
            <person name="Klaenhammer T.R."/>
            <person name="Caufield P.W."/>
            <person name="Cui Y."/>
            <person name="Zhang H."/>
            <person name="O'Toole P.W."/>
        </authorList>
    </citation>
    <scope>NUCLEOTIDE SEQUENCE [LARGE SCALE GENOMIC DNA]</scope>
    <source>
        <strain evidence="1 2">DSM 19972</strain>
    </source>
</reference>
<accession>A0A0R1MNF3</accession>
<dbReference type="PATRIC" id="fig|1423777.3.peg.362"/>
<dbReference type="AlphaFoldDB" id="A0A0R1MNF3"/>
<comment type="caution">
    <text evidence="1">The sequence shown here is derived from an EMBL/GenBank/DDBJ whole genome shotgun (WGS) entry which is preliminary data.</text>
</comment>
<name>A0A0R1MNF3_9LACO</name>
<dbReference type="Pfam" id="PF06923">
    <property type="entry name" value="GutM"/>
    <property type="match status" value="1"/>
</dbReference>
<sequence>MGLFIATAFIMQGILGIFQIKNFTRNYHELRIQGKVLVGRNPQKIRSGSLILMSLDNTGKIKEARIMKGVTIFAKFKELEKLTGQQLQIIAADYNYLKSFDNLTRSCLLDAYKNYVNFKTGKMDEKAFDTTVNIFSMPLFTRLNEIKNKLLLKLSGS</sequence>
<protein>
    <submittedName>
        <fullName evidence="1">Sorbitol operon activator</fullName>
    </submittedName>
</protein>
<dbReference type="Proteomes" id="UP000051686">
    <property type="component" value="Unassembled WGS sequence"/>
</dbReference>
<dbReference type="PIRSF" id="PIRSF011474">
    <property type="entry name" value="Glucitol_operon_activator"/>
    <property type="match status" value="1"/>
</dbReference>
<dbReference type="STRING" id="1423777.FD46_GL000343"/>
<dbReference type="EMBL" id="AZEH01000019">
    <property type="protein sequence ID" value="KRL06011.1"/>
    <property type="molecule type" value="Genomic_DNA"/>
</dbReference>